<dbReference type="AlphaFoldDB" id="A0A432ZUN1"/>
<dbReference type="EMBL" id="PIQH01000001">
    <property type="protein sequence ID" value="RUO81552.1"/>
    <property type="molecule type" value="Genomic_DNA"/>
</dbReference>
<protein>
    <submittedName>
        <fullName evidence="1">Uncharacterized protein</fullName>
    </submittedName>
</protein>
<dbReference type="InterPro" id="IPR023202">
    <property type="entry name" value="YejL_sf"/>
</dbReference>
<sequence length="73" mass="7944">MPIQSKYATDKQDAILNELMAVLEKHQTPADLALMSLGNAVTNVVQQGYKGDQQGAVARQFANILLQSLDNTN</sequence>
<dbReference type="InterPro" id="IPR009857">
    <property type="entry name" value="UPF0352"/>
</dbReference>
<dbReference type="Pfam" id="PF07208">
    <property type="entry name" value="DUF1414"/>
    <property type="match status" value="1"/>
</dbReference>
<reference evidence="1 2" key="1">
    <citation type="journal article" date="2011" name="Front. Microbiol.">
        <title>Genomic signatures of strain selection and enhancement in Bacillus atrophaeus var. globigii, a historical biowarfare simulant.</title>
        <authorList>
            <person name="Gibbons H.S."/>
            <person name="Broomall S.M."/>
            <person name="McNew L.A."/>
            <person name="Daligault H."/>
            <person name="Chapman C."/>
            <person name="Bruce D."/>
            <person name="Karavis M."/>
            <person name="Krepps M."/>
            <person name="McGregor P.A."/>
            <person name="Hong C."/>
            <person name="Park K.H."/>
            <person name="Akmal A."/>
            <person name="Feldman A."/>
            <person name="Lin J.S."/>
            <person name="Chang W.E."/>
            <person name="Higgs B.W."/>
            <person name="Demirev P."/>
            <person name="Lindquist J."/>
            <person name="Liem A."/>
            <person name="Fochler E."/>
            <person name="Read T.D."/>
            <person name="Tapia R."/>
            <person name="Johnson S."/>
            <person name="Bishop-Lilly K.A."/>
            <person name="Detter C."/>
            <person name="Han C."/>
            <person name="Sozhamannan S."/>
            <person name="Rosenzweig C.N."/>
            <person name="Skowronski E.W."/>
        </authorList>
    </citation>
    <scope>NUCLEOTIDE SEQUENCE [LARGE SCALE GENOMIC DNA]</scope>
    <source>
        <strain evidence="1 2">CC-PW-9</strain>
    </source>
</reference>
<dbReference type="Gene3D" id="1.10.3390.10">
    <property type="entry name" value="YejL-like"/>
    <property type="match status" value="1"/>
</dbReference>
<evidence type="ECO:0000313" key="1">
    <source>
        <dbReference type="EMBL" id="RUO81552.1"/>
    </source>
</evidence>
<dbReference type="SUPFAM" id="SSF158651">
    <property type="entry name" value="YejL-like"/>
    <property type="match status" value="1"/>
</dbReference>
<accession>A0A432ZUN1</accession>
<evidence type="ECO:0000313" key="2">
    <source>
        <dbReference type="Proteomes" id="UP000287996"/>
    </source>
</evidence>
<name>A0A432ZUN1_9GAMM</name>
<proteinExistence type="predicted"/>
<dbReference type="OrthoDB" id="5771474at2"/>
<organism evidence="1 2">
    <name type="scientific">Idiomarina tyrosinivorans</name>
    <dbReference type="NCBI Taxonomy" id="1445662"/>
    <lineage>
        <taxon>Bacteria</taxon>
        <taxon>Pseudomonadati</taxon>
        <taxon>Pseudomonadota</taxon>
        <taxon>Gammaproteobacteria</taxon>
        <taxon>Alteromonadales</taxon>
        <taxon>Idiomarinaceae</taxon>
        <taxon>Idiomarina</taxon>
    </lineage>
</organism>
<dbReference type="PIRSF" id="PIRSF006188">
    <property type="entry name" value="UCP006188"/>
    <property type="match status" value="1"/>
</dbReference>
<dbReference type="Proteomes" id="UP000287996">
    <property type="component" value="Unassembled WGS sequence"/>
</dbReference>
<comment type="caution">
    <text evidence="1">The sequence shown here is derived from an EMBL/GenBank/DDBJ whole genome shotgun (WGS) entry which is preliminary data.</text>
</comment>
<keyword evidence="2" id="KW-1185">Reference proteome</keyword>
<gene>
    <name evidence="1" type="ORF">CWI84_00285</name>
</gene>